<sequence length="150" mass="17038">MDRHVSVDWLGILRIALFKLSLTLKPHILKNRLKLICAKLELMTYTVGAVRRAHESRSYQVRDVTVLLDFTNHLSFQPCTVSSGNHTYRTDALSVAGDTFDESEISPMIQRSPKLGHDPTGEHTTTSDLAEHLLILTPRLIRKITVYRES</sequence>
<dbReference type="Proteomes" id="UP000019149">
    <property type="component" value="Unassembled WGS sequence"/>
</dbReference>
<dbReference type="CTD" id="36346745"/>
<organism evidence="1 2">
    <name type="scientific">Echinococcus granulosus</name>
    <name type="common">Hydatid tapeworm</name>
    <dbReference type="NCBI Taxonomy" id="6210"/>
    <lineage>
        <taxon>Eukaryota</taxon>
        <taxon>Metazoa</taxon>
        <taxon>Spiralia</taxon>
        <taxon>Lophotrochozoa</taxon>
        <taxon>Platyhelminthes</taxon>
        <taxon>Cestoda</taxon>
        <taxon>Eucestoda</taxon>
        <taxon>Cyclophyllidea</taxon>
        <taxon>Taeniidae</taxon>
        <taxon>Echinococcus</taxon>
        <taxon>Echinococcus granulosus group</taxon>
    </lineage>
</organism>
<dbReference type="OrthoDB" id="10576956at2759"/>
<proteinExistence type="predicted"/>
<dbReference type="AlphaFoldDB" id="W6UKT8"/>
<dbReference type="KEGG" id="egl:EGR_11030"/>
<reference evidence="1 2" key="1">
    <citation type="journal article" date="2013" name="Nat. Genet.">
        <title>The genome of the hydatid tapeworm Echinococcus granulosus.</title>
        <authorList>
            <person name="Zheng H."/>
            <person name="Zhang W."/>
            <person name="Zhang L."/>
            <person name="Zhang Z."/>
            <person name="Li J."/>
            <person name="Lu G."/>
            <person name="Zhu Y."/>
            <person name="Wang Y."/>
            <person name="Huang Y."/>
            <person name="Liu J."/>
            <person name="Kang H."/>
            <person name="Chen J."/>
            <person name="Wang L."/>
            <person name="Chen A."/>
            <person name="Yu S."/>
            <person name="Gao Z."/>
            <person name="Jin L."/>
            <person name="Gu W."/>
            <person name="Wang Z."/>
            <person name="Zhao L."/>
            <person name="Shi B."/>
            <person name="Wen H."/>
            <person name="Lin R."/>
            <person name="Jones M.K."/>
            <person name="Brejova B."/>
            <person name="Vinar T."/>
            <person name="Zhao G."/>
            <person name="McManus D.P."/>
            <person name="Chen Z."/>
            <person name="Zhou Y."/>
            <person name="Wang S."/>
        </authorList>
    </citation>
    <scope>NUCLEOTIDE SEQUENCE [LARGE SCALE GENOMIC DNA]</scope>
</reference>
<accession>W6UKT8</accession>
<dbReference type="RefSeq" id="XP_024345305.1">
    <property type="nucleotide sequence ID" value="XM_024500279.1"/>
</dbReference>
<evidence type="ECO:0000313" key="1">
    <source>
        <dbReference type="EMBL" id="EUB54109.1"/>
    </source>
</evidence>
<comment type="caution">
    <text evidence="1">The sequence shown here is derived from an EMBL/GenBank/DDBJ whole genome shotgun (WGS) entry which is preliminary data.</text>
</comment>
<dbReference type="GeneID" id="36346745"/>
<name>W6UKT8_ECHGR</name>
<evidence type="ECO:0000313" key="2">
    <source>
        <dbReference type="Proteomes" id="UP000019149"/>
    </source>
</evidence>
<dbReference type="EMBL" id="APAU02000336">
    <property type="protein sequence ID" value="EUB54109.1"/>
    <property type="molecule type" value="Genomic_DNA"/>
</dbReference>
<keyword evidence="2" id="KW-1185">Reference proteome</keyword>
<protein>
    <submittedName>
        <fullName evidence="1">Uncharacterized protein</fullName>
    </submittedName>
</protein>
<gene>
    <name evidence="1" type="ORF">EGR_11030</name>
</gene>